<sequence>MVPSMFPARSAASLPDLSAAVVTASERTVVQRGIVHPVRRGFHCAVSVSSSLPSKVFSALRMVPAPSQVADEAGWRAQRCVTAKAVQGSNYSVIVGPAAGDEGGTAPWGGPTFWV</sequence>
<dbReference type="AlphaFoldDB" id="A0A5A7NU92"/>
<evidence type="ECO:0000313" key="2">
    <source>
        <dbReference type="Proteomes" id="UP000325307"/>
    </source>
</evidence>
<organism evidence="1 2">
    <name type="scientific">Zafaria cholistanensis</name>
    <dbReference type="NCBI Taxonomy" id="1682741"/>
    <lineage>
        <taxon>Bacteria</taxon>
        <taxon>Bacillati</taxon>
        <taxon>Actinomycetota</taxon>
        <taxon>Actinomycetes</taxon>
        <taxon>Micrococcales</taxon>
        <taxon>Micrococcaceae</taxon>
        <taxon>Zafaria</taxon>
    </lineage>
</organism>
<reference evidence="1 2" key="1">
    <citation type="submission" date="2019-09" db="EMBL/GenBank/DDBJ databases">
        <title>Arthrobacter zafarii sp. nov., a moderately thermotolerant and halotolerant actinobacterium isolated from Cholistan desert soil of Pakistan.</title>
        <authorList>
            <person name="Amin A."/>
            <person name="Ahmed I."/>
            <person name="Khalid N."/>
            <person name="Schumann P."/>
            <person name="Busse H.J."/>
            <person name="Khan I.U."/>
            <person name="Li S."/>
            <person name="Li W.J."/>
        </authorList>
    </citation>
    <scope>NUCLEOTIDE SEQUENCE [LARGE SCALE GENOMIC DNA]</scope>
    <source>
        <strain evidence="1 2">NCCP-1664</strain>
    </source>
</reference>
<dbReference type="EMBL" id="BKDJ01000027">
    <property type="protein sequence ID" value="GER24444.1"/>
    <property type="molecule type" value="Genomic_DNA"/>
</dbReference>
<protein>
    <submittedName>
        <fullName evidence="1">Uncharacterized protein</fullName>
    </submittedName>
</protein>
<comment type="caution">
    <text evidence="1">The sequence shown here is derived from an EMBL/GenBank/DDBJ whole genome shotgun (WGS) entry which is preliminary data.</text>
</comment>
<name>A0A5A7NU92_9MICC</name>
<accession>A0A5A7NU92</accession>
<gene>
    <name evidence="1" type="ORF">NCCP1664_29390</name>
</gene>
<keyword evidence="2" id="KW-1185">Reference proteome</keyword>
<evidence type="ECO:0000313" key="1">
    <source>
        <dbReference type="EMBL" id="GER24444.1"/>
    </source>
</evidence>
<proteinExistence type="predicted"/>
<dbReference type="Proteomes" id="UP000325307">
    <property type="component" value="Unassembled WGS sequence"/>
</dbReference>